<keyword evidence="5 17" id="KW-0813">Transport</keyword>
<feature type="transmembrane region" description="Helical" evidence="17">
    <location>
        <begin position="379"/>
        <end position="401"/>
    </location>
</feature>
<evidence type="ECO:0000256" key="6">
    <source>
        <dbReference type="ARBA" id="ARBA00022660"/>
    </source>
</evidence>
<dbReference type="PANTHER" id="PTHR42829">
    <property type="entry name" value="NADH-UBIQUINONE OXIDOREDUCTASE CHAIN 5"/>
    <property type="match status" value="1"/>
</dbReference>
<evidence type="ECO:0000259" key="18">
    <source>
        <dbReference type="Pfam" id="PF00361"/>
    </source>
</evidence>
<evidence type="ECO:0000256" key="14">
    <source>
        <dbReference type="ARBA" id="ARBA00023128"/>
    </source>
</evidence>
<feature type="transmembrane region" description="Helical" evidence="17">
    <location>
        <begin position="58"/>
        <end position="79"/>
    </location>
</feature>
<evidence type="ECO:0000256" key="8">
    <source>
        <dbReference type="ARBA" id="ARBA00022792"/>
    </source>
</evidence>
<evidence type="ECO:0000256" key="17">
    <source>
        <dbReference type="RuleBase" id="RU003404"/>
    </source>
</evidence>
<feature type="transmembrane region" description="Helical" evidence="17">
    <location>
        <begin position="217"/>
        <end position="235"/>
    </location>
</feature>
<dbReference type="GO" id="GO:0008137">
    <property type="term" value="F:NADH dehydrogenase (ubiquinone) activity"/>
    <property type="evidence" value="ECO:0007669"/>
    <property type="project" value="UniProtKB-EC"/>
</dbReference>
<keyword evidence="10" id="KW-0249">Electron transport</keyword>
<comment type="similarity">
    <text evidence="17">Belongs to the complex I subunit 5 family.</text>
</comment>
<evidence type="ECO:0000259" key="19">
    <source>
        <dbReference type="Pfam" id="PF00662"/>
    </source>
</evidence>
<keyword evidence="9" id="KW-1278">Translocase</keyword>
<dbReference type="InterPro" id="IPR010934">
    <property type="entry name" value="NADH_DH_su5_C"/>
</dbReference>
<keyword evidence="11 17" id="KW-1133">Transmembrane helix</keyword>
<feature type="transmembrane region" description="Helical" evidence="17">
    <location>
        <begin position="153"/>
        <end position="174"/>
    </location>
</feature>
<feature type="transmembrane region" description="Helical" evidence="17">
    <location>
        <begin position="180"/>
        <end position="196"/>
    </location>
</feature>
<dbReference type="AlphaFoldDB" id="A0A345WJ99"/>
<evidence type="ECO:0000256" key="12">
    <source>
        <dbReference type="ARBA" id="ARBA00023027"/>
    </source>
</evidence>
<dbReference type="Pfam" id="PF06455">
    <property type="entry name" value="NADH5_C"/>
    <property type="match status" value="1"/>
</dbReference>
<evidence type="ECO:0000256" key="15">
    <source>
        <dbReference type="ARBA" id="ARBA00023136"/>
    </source>
</evidence>
<geneLocation type="mitochondrion" evidence="21"/>
<feature type="transmembrane region" description="Helical" evidence="17">
    <location>
        <begin position="335"/>
        <end position="359"/>
    </location>
</feature>
<evidence type="ECO:0000256" key="10">
    <source>
        <dbReference type="ARBA" id="ARBA00022982"/>
    </source>
</evidence>
<reference evidence="21" key="2">
    <citation type="journal article" date="2018" name="Zool. Scr.">
        <title>Mitochondrial phylogenomics reveals insights into taxonomy and evolution of Penaeoidea (Crustacea: Decapoda).</title>
        <authorList>
            <person name="Cheng J."/>
            <person name="Chan T.-Y."/>
            <person name="Zhang N."/>
            <person name="Sun S."/>
            <person name="Sha Z.-L."/>
        </authorList>
    </citation>
    <scope>NUCLEOTIDE SEQUENCE</scope>
</reference>
<reference evidence="21" key="1">
    <citation type="submission" date="2017-06" db="EMBL/GenBank/DDBJ databases">
        <authorList>
            <person name="Kim H.J."/>
            <person name="Triplett B.A."/>
        </authorList>
    </citation>
    <scope>NUCLEOTIDE SEQUENCE</scope>
</reference>
<comment type="subcellular location">
    <subcellularLocation>
        <location evidence="2">Mitochondrion inner membrane</location>
        <topology evidence="2">Multi-pass membrane protein</topology>
    </subcellularLocation>
</comment>
<keyword evidence="15 17" id="KW-0472">Membrane</keyword>
<dbReference type="PANTHER" id="PTHR42829:SF2">
    <property type="entry name" value="NADH-UBIQUINONE OXIDOREDUCTASE CHAIN 5"/>
    <property type="match status" value="1"/>
</dbReference>
<feature type="transmembrane region" description="Helical" evidence="17">
    <location>
        <begin position="12"/>
        <end position="38"/>
    </location>
</feature>
<evidence type="ECO:0000259" key="20">
    <source>
        <dbReference type="Pfam" id="PF06455"/>
    </source>
</evidence>
<dbReference type="InterPro" id="IPR001750">
    <property type="entry name" value="ND/Mrp_TM"/>
</dbReference>
<feature type="transmembrane region" description="Helical" evidence="17">
    <location>
        <begin position="560"/>
        <end position="576"/>
    </location>
</feature>
<feature type="transmembrane region" description="Helical" evidence="17">
    <location>
        <begin position="300"/>
        <end position="323"/>
    </location>
</feature>
<dbReference type="EMBL" id="MF379622">
    <property type="protein sequence ID" value="AXJ93142.1"/>
    <property type="molecule type" value="Genomic_DNA"/>
</dbReference>
<dbReference type="InterPro" id="IPR001516">
    <property type="entry name" value="Proton_antipo_N"/>
</dbReference>
<dbReference type="GO" id="GO:0015990">
    <property type="term" value="P:electron transport coupled proton transport"/>
    <property type="evidence" value="ECO:0007669"/>
    <property type="project" value="TreeGrafter"/>
</dbReference>
<feature type="domain" description="NADH dehydrogenase subunit 5 C-terminal" evidence="20">
    <location>
        <begin position="395"/>
        <end position="575"/>
    </location>
</feature>
<keyword evidence="6" id="KW-0679">Respiratory chain</keyword>
<evidence type="ECO:0000256" key="9">
    <source>
        <dbReference type="ARBA" id="ARBA00022967"/>
    </source>
</evidence>
<evidence type="ECO:0000256" key="11">
    <source>
        <dbReference type="ARBA" id="ARBA00022989"/>
    </source>
</evidence>
<feature type="transmembrane region" description="Helical" evidence="17">
    <location>
        <begin position="91"/>
        <end position="108"/>
    </location>
</feature>
<keyword evidence="13 17" id="KW-0830">Ubiquinone</keyword>
<evidence type="ECO:0000256" key="1">
    <source>
        <dbReference type="ARBA" id="ARBA00003257"/>
    </source>
</evidence>
<evidence type="ECO:0000313" key="21">
    <source>
        <dbReference type="EMBL" id="AXJ93142.1"/>
    </source>
</evidence>
<dbReference type="GO" id="GO:0042773">
    <property type="term" value="P:ATP synthesis coupled electron transport"/>
    <property type="evidence" value="ECO:0007669"/>
    <property type="project" value="InterPro"/>
</dbReference>
<feature type="transmembrane region" description="Helical" evidence="17">
    <location>
        <begin position="247"/>
        <end position="267"/>
    </location>
</feature>
<feature type="transmembrane region" description="Helical" evidence="17">
    <location>
        <begin position="488"/>
        <end position="506"/>
    </location>
</feature>
<gene>
    <name evidence="21" type="primary">Nad5</name>
</gene>
<protein>
    <recommendedName>
        <fullName evidence="4 17">NADH-ubiquinone oxidoreductase chain 5</fullName>
        <ecNumber evidence="3 17">7.1.1.2</ecNumber>
    </recommendedName>
</protein>
<dbReference type="Pfam" id="PF00361">
    <property type="entry name" value="Proton_antipo_M"/>
    <property type="match status" value="1"/>
</dbReference>
<feature type="domain" description="NADH-Ubiquinone oxidoreductase (complex I) chain 5 N-terminal" evidence="19">
    <location>
        <begin position="43"/>
        <end position="92"/>
    </location>
</feature>
<feature type="transmembrane region" description="Helical" evidence="17">
    <location>
        <begin position="274"/>
        <end position="294"/>
    </location>
</feature>
<evidence type="ECO:0000256" key="2">
    <source>
        <dbReference type="ARBA" id="ARBA00004448"/>
    </source>
</evidence>
<evidence type="ECO:0000256" key="4">
    <source>
        <dbReference type="ARBA" id="ARBA00021096"/>
    </source>
</evidence>
<dbReference type="EC" id="7.1.1.2" evidence="3 17"/>
<feature type="transmembrane region" description="Helical" evidence="17">
    <location>
        <begin position="114"/>
        <end position="132"/>
    </location>
</feature>
<keyword evidence="12 17" id="KW-0520">NAD</keyword>
<accession>A0A345WJ99</accession>
<evidence type="ECO:0000256" key="5">
    <source>
        <dbReference type="ARBA" id="ARBA00022448"/>
    </source>
</evidence>
<dbReference type="GO" id="GO:0003954">
    <property type="term" value="F:NADH dehydrogenase activity"/>
    <property type="evidence" value="ECO:0007669"/>
    <property type="project" value="TreeGrafter"/>
</dbReference>
<sequence length="577" mass="63632">MLWSVSMYISSVVFLVFSSLCCLICSLVCLMSSQAWFIEWEMISLNSCSIVMTLILDWMSFMFLGFVMFISSMVLYYSGEYMAGDNNMNRFMYLVLAFVMSMGFLIISPNLVSILLGWDGLGLVSYALVIYYQNEKSANAGMLTALSNRVGDVCILLAISLFFSYGGWNFLFYVENMPKMEMSEVLCVLVVLAGMTKSAQIPFSAWLPAAMAAPTPVSALVHSSTLVTAGVYLLIRFSPALGGSKAQIMLLLLASMTMFMAGLGANFEYDLKKIIALSTLSQLGVMMSILALGFPDLAFFHLLAHALFKALLFMCAGAVIHSVKDYQDIRMMGGLVYHMPLTGMCMNLANLALCGTPFLAGFYSKDMILEMAFMSPINLVAFMLYALATGLTVCYTMRLVYYTLSGDFNLGNLYSIGDDASVMTSPMMCLGVGAVFGGAVLSWLIFPCPYMICMSTFFKTLALSVSVVGGLIGYLLNMMVVNYELNSLKVYNSTVFSGSMWFMPFLSTYGVSKDFLVGGDLYQKIGDSGWSEYYGGQGIYSSIEKGSQGLQVFQDNSMKVYMLSFLFWLVILVFIIF</sequence>
<feature type="domain" description="NADH:quinone oxidoreductase/Mrp antiporter transmembrane" evidence="18">
    <location>
        <begin position="108"/>
        <end position="382"/>
    </location>
</feature>
<feature type="transmembrane region" description="Helical" evidence="17">
    <location>
        <begin position="457"/>
        <end position="476"/>
    </location>
</feature>
<name>A0A345WJ99_9EUCA</name>
<keyword evidence="8" id="KW-0999">Mitochondrion inner membrane</keyword>
<dbReference type="PRINTS" id="PR01434">
    <property type="entry name" value="NADHDHGNASE5"/>
</dbReference>
<evidence type="ECO:0000256" key="13">
    <source>
        <dbReference type="ARBA" id="ARBA00023075"/>
    </source>
</evidence>
<evidence type="ECO:0000256" key="3">
    <source>
        <dbReference type="ARBA" id="ARBA00012944"/>
    </source>
</evidence>
<dbReference type="InterPro" id="IPR003945">
    <property type="entry name" value="NU5C-like"/>
</dbReference>
<proteinExistence type="inferred from homology"/>
<comment type="catalytic activity">
    <reaction evidence="16 17">
        <text>a ubiquinone + NADH + 5 H(+)(in) = a ubiquinol + NAD(+) + 4 H(+)(out)</text>
        <dbReference type="Rhea" id="RHEA:29091"/>
        <dbReference type="Rhea" id="RHEA-COMP:9565"/>
        <dbReference type="Rhea" id="RHEA-COMP:9566"/>
        <dbReference type="ChEBI" id="CHEBI:15378"/>
        <dbReference type="ChEBI" id="CHEBI:16389"/>
        <dbReference type="ChEBI" id="CHEBI:17976"/>
        <dbReference type="ChEBI" id="CHEBI:57540"/>
        <dbReference type="ChEBI" id="CHEBI:57945"/>
        <dbReference type="EC" id="7.1.1.2"/>
    </reaction>
</comment>
<dbReference type="GO" id="GO:0005743">
    <property type="term" value="C:mitochondrial inner membrane"/>
    <property type="evidence" value="ECO:0007669"/>
    <property type="project" value="UniProtKB-SubCell"/>
</dbReference>
<evidence type="ECO:0000256" key="7">
    <source>
        <dbReference type="ARBA" id="ARBA00022692"/>
    </source>
</evidence>
<comment type="function">
    <text evidence="17">Core subunit of the mitochondrial membrane respiratory chain NADH dehydrogenase (Complex I) which catalyzes electron transfer from NADH through the respiratory chain, using ubiquinone as an electron acceptor. Essential for the catalytic activity and assembly of complex I.</text>
</comment>
<evidence type="ECO:0000256" key="16">
    <source>
        <dbReference type="ARBA" id="ARBA00049551"/>
    </source>
</evidence>
<comment type="function">
    <text evidence="1">Core subunit of the mitochondrial membrane respiratory chain NADH dehydrogenase (Complex I) that is believed to belong to the minimal assembly required for catalysis. Complex I functions in the transfer of electrons from NADH to the respiratory chain. The immediate electron acceptor for the enzyme is believed to be ubiquinone.</text>
</comment>
<keyword evidence="14 17" id="KW-0496">Mitochondrion</keyword>
<organism evidence="21">
    <name type="scientific">Hymenopenaeus neptunus</name>
    <dbReference type="NCBI Taxonomy" id="2291891"/>
    <lineage>
        <taxon>Eukaryota</taxon>
        <taxon>Metazoa</taxon>
        <taxon>Ecdysozoa</taxon>
        <taxon>Arthropoda</taxon>
        <taxon>Crustacea</taxon>
        <taxon>Multicrustacea</taxon>
        <taxon>Malacostraca</taxon>
        <taxon>Eumalacostraca</taxon>
        <taxon>Eucarida</taxon>
        <taxon>Decapoda</taxon>
        <taxon>Dendrobranchiata</taxon>
        <taxon>Penaeoidea</taxon>
        <taxon>Solenoceridae</taxon>
        <taxon>Hymenopenaeus</taxon>
    </lineage>
</organism>
<feature type="transmembrane region" description="Helical" evidence="17">
    <location>
        <begin position="422"/>
        <end position="445"/>
    </location>
</feature>
<dbReference type="Pfam" id="PF00662">
    <property type="entry name" value="Proton_antipo_N"/>
    <property type="match status" value="1"/>
</dbReference>
<keyword evidence="7 17" id="KW-0812">Transmembrane</keyword>